<gene>
    <name evidence="1" type="ORF">RPERSI_LOCUS6290</name>
</gene>
<keyword evidence="2" id="KW-1185">Reference proteome</keyword>
<accession>A0ACA9MV53</accession>
<evidence type="ECO:0000313" key="1">
    <source>
        <dbReference type="EMBL" id="CAG8610547.1"/>
    </source>
</evidence>
<comment type="caution">
    <text evidence="1">The sequence shown here is derived from an EMBL/GenBank/DDBJ whole genome shotgun (WGS) entry which is preliminary data.</text>
</comment>
<dbReference type="Proteomes" id="UP000789920">
    <property type="component" value="Unassembled WGS sequence"/>
</dbReference>
<sequence>MDIILNSPQIKPHKELLLFKQARNSLLDLKDLSLKVIGKAISHQPAGVIIYTEIEVNDIKVLLRHEDDHANQDFIDDIRQFNISIHYYDDQERPRPPPSLTHTKHPFSNIFYTSPWHSTNLGHEIGPMIYENLIVASISTTTGDSGSPVFYSRDLPFVSLHGMHVMSAHSKYLGDIALNIKLQNILTNAQKELILGEENHQ</sequence>
<organism evidence="1 2">
    <name type="scientific">Racocetra persica</name>
    <dbReference type="NCBI Taxonomy" id="160502"/>
    <lineage>
        <taxon>Eukaryota</taxon>
        <taxon>Fungi</taxon>
        <taxon>Fungi incertae sedis</taxon>
        <taxon>Mucoromycota</taxon>
        <taxon>Glomeromycotina</taxon>
        <taxon>Glomeromycetes</taxon>
        <taxon>Diversisporales</taxon>
        <taxon>Gigasporaceae</taxon>
        <taxon>Racocetra</taxon>
    </lineage>
</organism>
<reference evidence="1" key="1">
    <citation type="submission" date="2021-06" db="EMBL/GenBank/DDBJ databases">
        <authorList>
            <person name="Kallberg Y."/>
            <person name="Tangrot J."/>
            <person name="Rosling A."/>
        </authorList>
    </citation>
    <scope>NUCLEOTIDE SEQUENCE</scope>
    <source>
        <strain evidence="1">MA461A</strain>
    </source>
</reference>
<dbReference type="EMBL" id="CAJVQC010009912">
    <property type="protein sequence ID" value="CAG8610547.1"/>
    <property type="molecule type" value="Genomic_DNA"/>
</dbReference>
<protein>
    <submittedName>
        <fullName evidence="1">24083_t:CDS:1</fullName>
    </submittedName>
</protein>
<proteinExistence type="predicted"/>
<evidence type="ECO:0000313" key="2">
    <source>
        <dbReference type="Proteomes" id="UP000789920"/>
    </source>
</evidence>
<name>A0ACA9MV53_9GLOM</name>